<sequence>MRVLVIGAGIGGLCLAQGLRQAGIDVRIYEREASVRARYQGFRIGIGGPGLAALRECLPQGLHPLLEASTGELSGERRVVDEQLREIRQLGALHGGTATDRHVLRHLLLAGLTDRIEFGKRLIRYTELTDGTVRAEFADGSSATGDLLVGADGGNSPVRRQLLPDAEVVTLDGNGLLGRTPLTERFAGLVPGFGTVVHGPEVRMLLGKMEFRRPPHLVAAELAPDVELPETGSYLRWAAFLPEYIRPLPADWPAVRDLLLGGIADWHPDLVELVRQSDVVNSSVLTVRCAKPVPHWGTRRVTLLGDAIHVMPPSGGMGANTAFRDAAGLCRALTAVERGEAELLPAVERYEREMLEYGFAAVAESLEQLPAFAPSVTAGAAPAGAASAH</sequence>
<dbReference type="GO" id="GO:0004497">
    <property type="term" value="F:monooxygenase activity"/>
    <property type="evidence" value="ECO:0007669"/>
    <property type="project" value="UniProtKB-KW"/>
</dbReference>
<dbReference type="InterPro" id="IPR002938">
    <property type="entry name" value="FAD-bd"/>
</dbReference>
<organism evidence="6 7">
    <name type="scientific">Kitasatospora cystarginea</name>
    <dbReference type="NCBI Taxonomy" id="58350"/>
    <lineage>
        <taxon>Bacteria</taxon>
        <taxon>Bacillati</taxon>
        <taxon>Actinomycetota</taxon>
        <taxon>Actinomycetes</taxon>
        <taxon>Kitasatosporales</taxon>
        <taxon>Streptomycetaceae</taxon>
        <taxon>Kitasatospora</taxon>
    </lineage>
</organism>
<dbReference type="Proteomes" id="UP001500305">
    <property type="component" value="Unassembled WGS sequence"/>
</dbReference>
<gene>
    <name evidence="6" type="ORF">GCM10010430_05660</name>
</gene>
<dbReference type="PANTHER" id="PTHR47178:SF6">
    <property type="entry name" value="FAD-BINDING DOMAIN-CONTAINING PROTEIN"/>
    <property type="match status" value="1"/>
</dbReference>
<dbReference type="InterPro" id="IPR036188">
    <property type="entry name" value="FAD/NAD-bd_sf"/>
</dbReference>
<accession>A0ABP5Q9T9</accession>
<dbReference type="Pfam" id="PF01494">
    <property type="entry name" value="FAD_binding_3"/>
    <property type="match status" value="1"/>
</dbReference>
<proteinExistence type="predicted"/>
<evidence type="ECO:0000256" key="2">
    <source>
        <dbReference type="ARBA" id="ARBA00022827"/>
    </source>
</evidence>
<dbReference type="EMBL" id="BAAATR010000002">
    <property type="protein sequence ID" value="GAA2228761.1"/>
    <property type="molecule type" value="Genomic_DNA"/>
</dbReference>
<dbReference type="Pfam" id="PF13450">
    <property type="entry name" value="NAD_binding_8"/>
    <property type="match status" value="1"/>
</dbReference>
<evidence type="ECO:0000256" key="4">
    <source>
        <dbReference type="ARBA" id="ARBA00023033"/>
    </source>
</evidence>
<keyword evidence="7" id="KW-1185">Reference proteome</keyword>
<evidence type="ECO:0000256" key="3">
    <source>
        <dbReference type="ARBA" id="ARBA00023002"/>
    </source>
</evidence>
<comment type="caution">
    <text evidence="6">The sequence shown here is derived from an EMBL/GenBank/DDBJ whole genome shotgun (WGS) entry which is preliminary data.</text>
</comment>
<dbReference type="PRINTS" id="PR00420">
    <property type="entry name" value="RNGMNOXGNASE"/>
</dbReference>
<keyword evidence="4 6" id="KW-0503">Monooxygenase</keyword>
<reference evidence="7" key="1">
    <citation type="journal article" date="2019" name="Int. J. Syst. Evol. Microbiol.">
        <title>The Global Catalogue of Microorganisms (GCM) 10K type strain sequencing project: providing services to taxonomists for standard genome sequencing and annotation.</title>
        <authorList>
            <consortium name="The Broad Institute Genomics Platform"/>
            <consortium name="The Broad Institute Genome Sequencing Center for Infectious Disease"/>
            <person name="Wu L."/>
            <person name="Ma J."/>
        </authorList>
    </citation>
    <scope>NUCLEOTIDE SEQUENCE [LARGE SCALE GENOMIC DNA]</scope>
    <source>
        <strain evidence="7">JCM 7356</strain>
    </source>
</reference>
<evidence type="ECO:0000259" key="5">
    <source>
        <dbReference type="Pfam" id="PF01494"/>
    </source>
</evidence>
<dbReference type="PANTHER" id="PTHR47178">
    <property type="entry name" value="MONOOXYGENASE, FAD-BINDING"/>
    <property type="match status" value="1"/>
</dbReference>
<keyword evidence="2" id="KW-0274">FAD</keyword>
<feature type="domain" description="FAD-binding" evidence="5">
    <location>
        <begin position="296"/>
        <end position="359"/>
    </location>
</feature>
<keyword evidence="3" id="KW-0560">Oxidoreductase</keyword>
<dbReference type="RefSeq" id="WP_344634565.1">
    <property type="nucleotide sequence ID" value="NZ_BAAATR010000002.1"/>
</dbReference>
<name>A0ABP5Q9T9_9ACTN</name>
<dbReference type="Gene3D" id="3.50.50.60">
    <property type="entry name" value="FAD/NAD(P)-binding domain"/>
    <property type="match status" value="1"/>
</dbReference>
<evidence type="ECO:0000313" key="6">
    <source>
        <dbReference type="EMBL" id="GAA2228761.1"/>
    </source>
</evidence>
<dbReference type="SUPFAM" id="SSF51905">
    <property type="entry name" value="FAD/NAD(P)-binding domain"/>
    <property type="match status" value="1"/>
</dbReference>
<keyword evidence="1" id="KW-0285">Flavoprotein</keyword>
<evidence type="ECO:0000256" key="1">
    <source>
        <dbReference type="ARBA" id="ARBA00022630"/>
    </source>
</evidence>
<evidence type="ECO:0000313" key="7">
    <source>
        <dbReference type="Proteomes" id="UP001500305"/>
    </source>
</evidence>
<protein>
    <submittedName>
        <fullName evidence="6">FAD-dependent monooxygenase</fullName>
    </submittedName>
</protein>